<dbReference type="AlphaFoldDB" id="A0A8H5ZN72"/>
<comment type="caution">
    <text evidence="2">The sequence shown here is derived from an EMBL/GenBank/DDBJ whole genome shotgun (WGS) entry which is preliminary data.</text>
</comment>
<keyword evidence="1" id="KW-0732">Signal</keyword>
<feature type="signal peptide" evidence="1">
    <location>
        <begin position="1"/>
        <end position="18"/>
    </location>
</feature>
<dbReference type="EMBL" id="WNKQ01000004">
    <property type="protein sequence ID" value="KAF5852130.1"/>
    <property type="molecule type" value="Genomic_DNA"/>
</dbReference>
<gene>
    <name evidence="2" type="ORF">GGP41_000908</name>
</gene>
<dbReference type="OMA" id="VAYWDID"/>
<feature type="chain" id="PRO_5034180529" description="AA1-like domain-containing protein" evidence="1">
    <location>
        <begin position="19"/>
        <end position="154"/>
    </location>
</feature>
<evidence type="ECO:0000313" key="3">
    <source>
        <dbReference type="Proteomes" id="UP000624244"/>
    </source>
</evidence>
<evidence type="ECO:0000256" key="1">
    <source>
        <dbReference type="SAM" id="SignalP"/>
    </source>
</evidence>
<dbReference type="Proteomes" id="UP000624244">
    <property type="component" value="Unassembled WGS sequence"/>
</dbReference>
<evidence type="ECO:0008006" key="4">
    <source>
        <dbReference type="Google" id="ProtNLM"/>
    </source>
</evidence>
<reference evidence="2" key="1">
    <citation type="submission" date="2019-11" db="EMBL/GenBank/DDBJ databases">
        <title>Bipolaris sorokiniana Genome sequencing.</title>
        <authorList>
            <person name="Wang H."/>
        </authorList>
    </citation>
    <scope>NUCLEOTIDE SEQUENCE</scope>
</reference>
<proteinExistence type="predicted"/>
<organism evidence="2 3">
    <name type="scientific">Cochliobolus sativus</name>
    <name type="common">Common root rot and spot blotch fungus</name>
    <name type="synonym">Bipolaris sorokiniana</name>
    <dbReference type="NCBI Taxonomy" id="45130"/>
    <lineage>
        <taxon>Eukaryota</taxon>
        <taxon>Fungi</taxon>
        <taxon>Dikarya</taxon>
        <taxon>Ascomycota</taxon>
        <taxon>Pezizomycotina</taxon>
        <taxon>Dothideomycetes</taxon>
        <taxon>Pleosporomycetidae</taxon>
        <taxon>Pleosporales</taxon>
        <taxon>Pleosporineae</taxon>
        <taxon>Pleosporaceae</taxon>
        <taxon>Bipolaris</taxon>
    </lineage>
</organism>
<accession>A0A8H5ZN72</accession>
<sequence>MRLTIPLFTLAVCASAAAVSNPEVVAERASIAERDPVAFWDIDFVREYFDGGFTETVGSKFISDKYPNGLKSRCKTTYHDGQGVFDSNCDPSYFHYHFDLAASTISVQQRVAQPYQLIIKGESKFSPRHKENTLVGSVHILVSAQIPAPYKPPK</sequence>
<name>A0A8H5ZN72_COCSA</name>
<protein>
    <recommendedName>
        <fullName evidence="4">AA1-like domain-containing protein</fullName>
    </recommendedName>
</protein>
<evidence type="ECO:0000313" key="2">
    <source>
        <dbReference type="EMBL" id="KAF5852130.1"/>
    </source>
</evidence>